<feature type="domain" description="DinB-like" evidence="1">
    <location>
        <begin position="10"/>
        <end position="144"/>
    </location>
</feature>
<dbReference type="Gene3D" id="1.20.120.450">
    <property type="entry name" value="dinb family like domain"/>
    <property type="match status" value="1"/>
</dbReference>
<dbReference type="InterPro" id="IPR024775">
    <property type="entry name" value="DinB-like"/>
</dbReference>
<evidence type="ECO:0000313" key="2">
    <source>
        <dbReference type="EMBL" id="TSE06356.1"/>
    </source>
</evidence>
<reference evidence="2 3" key="1">
    <citation type="submission" date="2019-07" db="EMBL/GenBank/DDBJ databases">
        <title>The draft genome sequence of Aquimarina algiphila M91.</title>
        <authorList>
            <person name="Meng X."/>
        </authorList>
    </citation>
    <scope>NUCLEOTIDE SEQUENCE [LARGE SCALE GENOMIC DNA]</scope>
    <source>
        <strain evidence="2 3">M91</strain>
    </source>
</reference>
<name>A0A554VG71_9FLAO</name>
<accession>A0A554VG71</accession>
<dbReference type="RefSeq" id="WP_109435971.1">
    <property type="nucleotide sequence ID" value="NZ_CANLFO010000003.1"/>
</dbReference>
<dbReference type="OrthoDB" id="4295522at2"/>
<dbReference type="Pfam" id="PF12867">
    <property type="entry name" value="DinB_2"/>
    <property type="match status" value="1"/>
</dbReference>
<dbReference type="SUPFAM" id="SSF109854">
    <property type="entry name" value="DinB/YfiT-like putative metalloenzymes"/>
    <property type="match status" value="1"/>
</dbReference>
<dbReference type="InterPro" id="IPR034660">
    <property type="entry name" value="DinB/YfiT-like"/>
</dbReference>
<protein>
    <submittedName>
        <fullName evidence="2">DinB family protein</fullName>
    </submittedName>
</protein>
<comment type="caution">
    <text evidence="2">The sequence shown here is derived from an EMBL/GenBank/DDBJ whole genome shotgun (WGS) entry which is preliminary data.</text>
</comment>
<dbReference type="EMBL" id="VLNR01000046">
    <property type="protein sequence ID" value="TSE06356.1"/>
    <property type="molecule type" value="Genomic_DNA"/>
</dbReference>
<evidence type="ECO:0000259" key="1">
    <source>
        <dbReference type="Pfam" id="PF12867"/>
    </source>
</evidence>
<gene>
    <name evidence="2" type="ORF">FOF46_19555</name>
</gene>
<evidence type="ECO:0000313" key="3">
    <source>
        <dbReference type="Proteomes" id="UP000318833"/>
    </source>
</evidence>
<keyword evidence="3" id="KW-1185">Reference proteome</keyword>
<organism evidence="2 3">
    <name type="scientific">Aquimarina algiphila</name>
    <dbReference type="NCBI Taxonomy" id="2047982"/>
    <lineage>
        <taxon>Bacteria</taxon>
        <taxon>Pseudomonadati</taxon>
        <taxon>Bacteroidota</taxon>
        <taxon>Flavobacteriia</taxon>
        <taxon>Flavobacteriales</taxon>
        <taxon>Flavobacteriaceae</taxon>
        <taxon>Aquimarina</taxon>
    </lineage>
</organism>
<dbReference type="AlphaFoldDB" id="A0A554VG71"/>
<proteinExistence type="predicted"/>
<sequence length="151" mass="17484">MQDPITITRVNRKLIEKILDNHTLEQLNKVPEGFKNNLIWNIAHVVVTQQLLVYNLSGLPMMIDEEMVNLYRKGTKFEREVTAEEVLKIKELLFSTLDKTEEDLTAEVFKDYNEYPTSTGFVLKSVQDALNFNNFHEGIHLGYILALKKSV</sequence>
<dbReference type="Proteomes" id="UP000318833">
    <property type="component" value="Unassembled WGS sequence"/>
</dbReference>